<name>X1L0Y3_9ZZZZ</name>
<protein>
    <submittedName>
        <fullName evidence="1">Uncharacterized protein</fullName>
    </submittedName>
</protein>
<sequence>TVVFEVTGTGLKDFKTVASLYKEFPRVQATTSEVERVMDGWSKS</sequence>
<evidence type="ECO:0000313" key="1">
    <source>
        <dbReference type="EMBL" id="GAH96099.1"/>
    </source>
</evidence>
<comment type="caution">
    <text evidence="1">The sequence shown here is derived from an EMBL/GenBank/DDBJ whole genome shotgun (WGS) entry which is preliminary data.</text>
</comment>
<dbReference type="EMBL" id="BARU01048411">
    <property type="protein sequence ID" value="GAH96099.1"/>
    <property type="molecule type" value="Genomic_DNA"/>
</dbReference>
<organism evidence="1">
    <name type="scientific">marine sediment metagenome</name>
    <dbReference type="NCBI Taxonomy" id="412755"/>
    <lineage>
        <taxon>unclassified sequences</taxon>
        <taxon>metagenomes</taxon>
        <taxon>ecological metagenomes</taxon>
    </lineage>
</organism>
<dbReference type="AlphaFoldDB" id="X1L0Y3"/>
<proteinExistence type="predicted"/>
<reference evidence="1" key="1">
    <citation type="journal article" date="2014" name="Front. Microbiol.">
        <title>High frequency of phylogenetically diverse reductive dehalogenase-homologous genes in deep subseafloor sedimentary metagenomes.</title>
        <authorList>
            <person name="Kawai M."/>
            <person name="Futagami T."/>
            <person name="Toyoda A."/>
            <person name="Takaki Y."/>
            <person name="Nishi S."/>
            <person name="Hori S."/>
            <person name="Arai W."/>
            <person name="Tsubouchi T."/>
            <person name="Morono Y."/>
            <person name="Uchiyama I."/>
            <person name="Ito T."/>
            <person name="Fujiyama A."/>
            <person name="Inagaki F."/>
            <person name="Takami H."/>
        </authorList>
    </citation>
    <scope>NUCLEOTIDE SEQUENCE</scope>
    <source>
        <strain evidence="1">Expedition CK06-06</strain>
    </source>
</reference>
<gene>
    <name evidence="1" type="ORF">S03H2_71971</name>
</gene>
<feature type="non-terminal residue" evidence="1">
    <location>
        <position position="1"/>
    </location>
</feature>
<accession>X1L0Y3</accession>